<keyword evidence="7" id="KW-1185">Reference proteome</keyword>
<dbReference type="GO" id="GO:0046872">
    <property type="term" value="F:metal ion binding"/>
    <property type="evidence" value="ECO:0007669"/>
    <property type="project" value="UniProtKB-KW"/>
</dbReference>
<name>A0A9W6TZ40_9STRA</name>
<dbReference type="Gene3D" id="1.20.245.10">
    <property type="entry name" value="Lipoxygenase-1, Domain 5"/>
    <property type="match status" value="1"/>
</dbReference>
<keyword evidence="4" id="KW-1133">Transmembrane helix</keyword>
<dbReference type="AlphaFoldDB" id="A0A9W6TZ40"/>
<keyword evidence="4" id="KW-0472">Membrane</keyword>
<dbReference type="EMBL" id="BSXW01000426">
    <property type="protein sequence ID" value="GMF21996.1"/>
    <property type="molecule type" value="Genomic_DNA"/>
</dbReference>
<dbReference type="GO" id="GO:0016702">
    <property type="term" value="F:oxidoreductase activity, acting on single donors with incorporation of molecular oxygen, incorporation of two atoms of oxygen"/>
    <property type="evidence" value="ECO:0007669"/>
    <property type="project" value="InterPro"/>
</dbReference>
<evidence type="ECO:0000256" key="2">
    <source>
        <dbReference type="ARBA" id="ARBA00022964"/>
    </source>
</evidence>
<dbReference type="InterPro" id="IPR036226">
    <property type="entry name" value="LipOase_C_sf"/>
</dbReference>
<proteinExistence type="predicted"/>
<keyword evidence="1" id="KW-0479">Metal-binding</keyword>
<dbReference type="OrthoDB" id="75140at2759"/>
<evidence type="ECO:0000256" key="1">
    <source>
        <dbReference type="ARBA" id="ARBA00022723"/>
    </source>
</evidence>
<keyword evidence="4" id="KW-0812">Transmembrane</keyword>
<dbReference type="Proteomes" id="UP001165083">
    <property type="component" value="Unassembled WGS sequence"/>
</dbReference>
<feature type="transmembrane region" description="Helical" evidence="4">
    <location>
        <begin position="12"/>
        <end position="36"/>
    </location>
</feature>
<evidence type="ECO:0000256" key="3">
    <source>
        <dbReference type="ARBA" id="ARBA00023002"/>
    </source>
</evidence>
<keyword evidence="3" id="KW-0560">Oxidoreductase</keyword>
<keyword evidence="2" id="KW-0223">Dioxygenase</keyword>
<feature type="domain" description="Lipoxygenase" evidence="5">
    <location>
        <begin position="1"/>
        <end position="254"/>
    </location>
</feature>
<dbReference type="PANTHER" id="PTHR11771">
    <property type="entry name" value="LIPOXYGENASE"/>
    <property type="match status" value="1"/>
</dbReference>
<reference evidence="6" key="1">
    <citation type="submission" date="2023-04" db="EMBL/GenBank/DDBJ databases">
        <title>Phytophthora lilii NBRC 32176.</title>
        <authorList>
            <person name="Ichikawa N."/>
            <person name="Sato H."/>
            <person name="Tonouchi N."/>
        </authorList>
    </citation>
    <scope>NUCLEOTIDE SEQUENCE</scope>
    <source>
        <strain evidence="6">NBRC 32176</strain>
    </source>
</reference>
<protein>
    <submittedName>
        <fullName evidence="6">Unnamed protein product</fullName>
    </submittedName>
</protein>
<dbReference type="InterPro" id="IPR013819">
    <property type="entry name" value="LipOase_C"/>
</dbReference>
<dbReference type="InterPro" id="IPR000907">
    <property type="entry name" value="LipOase"/>
</dbReference>
<evidence type="ECO:0000259" key="5">
    <source>
        <dbReference type="PROSITE" id="PS51393"/>
    </source>
</evidence>
<evidence type="ECO:0000313" key="6">
    <source>
        <dbReference type="EMBL" id="GMF21996.1"/>
    </source>
</evidence>
<gene>
    <name evidence="6" type="ORF">Plil01_000872200</name>
</gene>
<evidence type="ECO:0000313" key="7">
    <source>
        <dbReference type="Proteomes" id="UP001165083"/>
    </source>
</evidence>
<organism evidence="6 7">
    <name type="scientific">Phytophthora lilii</name>
    <dbReference type="NCBI Taxonomy" id="2077276"/>
    <lineage>
        <taxon>Eukaryota</taxon>
        <taxon>Sar</taxon>
        <taxon>Stramenopiles</taxon>
        <taxon>Oomycota</taxon>
        <taxon>Peronosporomycetes</taxon>
        <taxon>Peronosporales</taxon>
        <taxon>Peronosporaceae</taxon>
        <taxon>Phytophthora</taxon>
    </lineage>
</organism>
<comment type="caution">
    <text evidence="6">The sequence shown here is derived from an EMBL/GenBank/DDBJ whole genome shotgun (WGS) entry which is preliminary data.</text>
</comment>
<evidence type="ECO:0000256" key="4">
    <source>
        <dbReference type="SAM" id="Phobius"/>
    </source>
</evidence>
<dbReference type="SUPFAM" id="SSF48484">
    <property type="entry name" value="Lipoxigenase"/>
    <property type="match status" value="1"/>
</dbReference>
<dbReference type="PROSITE" id="PS51393">
    <property type="entry name" value="LIPOXYGENASE_3"/>
    <property type="match status" value="1"/>
</dbReference>
<sequence length="254" mass="28556">MMRSMATEHPIYALLNYHFFGDMALEYLVGVILFSVNSPYDQSMAFGASGSMCYIYAEFSNTSILEDFPTEIATNGLQYLPKHRYVKYGASYYSIIKAFVTSYVKAYDVTNALYYDSKEDIQNDSELQTWAARSTVVWGVNDFPSAFTGYDDLITLVTNLVFQSEIKHHFMNGRVSWHSQAAPFSAPALYNASLPTEKGVDVDPFECTIPSNVFPLLSYITVRFFRPIPTDKSVLSAYSTSPFSDESVLEDAIA</sequence>
<dbReference type="GO" id="GO:0034440">
    <property type="term" value="P:lipid oxidation"/>
    <property type="evidence" value="ECO:0007669"/>
    <property type="project" value="InterPro"/>
</dbReference>
<accession>A0A9W6TZ40</accession>